<dbReference type="AlphaFoldDB" id="A0AA88YG49"/>
<evidence type="ECO:0000256" key="1">
    <source>
        <dbReference type="SAM" id="MobiDB-lite"/>
    </source>
</evidence>
<sequence>MNKSDHSKSGSDSEVSPEKAQSSKDRDTSGNIASMTESPHEKNKSPSPSKDDRKRKLEPTEEEIKAHKHKKEKQEEERLKMQWVDLNNP</sequence>
<dbReference type="Proteomes" id="UP001186944">
    <property type="component" value="Unassembled WGS sequence"/>
</dbReference>
<feature type="region of interest" description="Disordered" evidence="1">
    <location>
        <begin position="1"/>
        <end position="89"/>
    </location>
</feature>
<feature type="compositionally biased region" description="Basic and acidic residues" evidence="1">
    <location>
        <begin position="1"/>
        <end position="11"/>
    </location>
</feature>
<keyword evidence="3" id="KW-1185">Reference proteome</keyword>
<dbReference type="EMBL" id="VSWD01000005">
    <property type="protein sequence ID" value="KAK3101141.1"/>
    <property type="molecule type" value="Genomic_DNA"/>
</dbReference>
<protein>
    <submittedName>
        <fullName evidence="2">Uncharacterized protein</fullName>
    </submittedName>
</protein>
<feature type="compositionally biased region" description="Basic and acidic residues" evidence="1">
    <location>
        <begin position="38"/>
        <end position="65"/>
    </location>
</feature>
<accession>A0AA88YG49</accession>
<evidence type="ECO:0000313" key="2">
    <source>
        <dbReference type="EMBL" id="KAK3101141.1"/>
    </source>
</evidence>
<evidence type="ECO:0000313" key="3">
    <source>
        <dbReference type="Proteomes" id="UP001186944"/>
    </source>
</evidence>
<comment type="caution">
    <text evidence="2">The sequence shown here is derived from an EMBL/GenBank/DDBJ whole genome shotgun (WGS) entry which is preliminary data.</text>
</comment>
<proteinExistence type="predicted"/>
<name>A0AA88YG49_PINIB</name>
<reference evidence="2" key="1">
    <citation type="submission" date="2019-08" db="EMBL/GenBank/DDBJ databases">
        <title>The improved chromosome-level genome for the pearl oyster Pinctada fucata martensii using PacBio sequencing and Hi-C.</title>
        <authorList>
            <person name="Zheng Z."/>
        </authorList>
    </citation>
    <scope>NUCLEOTIDE SEQUENCE</scope>
    <source>
        <strain evidence="2">ZZ-2019</strain>
        <tissue evidence="2">Adductor muscle</tissue>
    </source>
</reference>
<organism evidence="2 3">
    <name type="scientific">Pinctada imbricata</name>
    <name type="common">Atlantic pearl-oyster</name>
    <name type="synonym">Pinctada martensii</name>
    <dbReference type="NCBI Taxonomy" id="66713"/>
    <lineage>
        <taxon>Eukaryota</taxon>
        <taxon>Metazoa</taxon>
        <taxon>Spiralia</taxon>
        <taxon>Lophotrochozoa</taxon>
        <taxon>Mollusca</taxon>
        <taxon>Bivalvia</taxon>
        <taxon>Autobranchia</taxon>
        <taxon>Pteriomorphia</taxon>
        <taxon>Pterioida</taxon>
        <taxon>Pterioidea</taxon>
        <taxon>Pteriidae</taxon>
        <taxon>Pinctada</taxon>
    </lineage>
</organism>
<gene>
    <name evidence="2" type="ORF">FSP39_001239</name>
</gene>